<protein>
    <submittedName>
        <fullName evidence="4">Ankyrin</fullName>
    </submittedName>
</protein>
<dbReference type="PANTHER" id="PTHR24198">
    <property type="entry name" value="ANKYRIN REPEAT AND PROTEIN KINASE DOMAIN-CONTAINING PROTEIN"/>
    <property type="match status" value="1"/>
</dbReference>
<dbReference type="OrthoDB" id="20872at2759"/>
<reference evidence="4 5" key="1">
    <citation type="submission" date="2016-08" db="EMBL/GenBank/DDBJ databases">
        <title>Genomes of anaerobic fungi encode conserved fungal cellulosomes for biomass hydrolysis.</title>
        <authorList>
            <consortium name="DOE Joint Genome Institute"/>
            <person name="Haitjema C.H."/>
            <person name="Gilmore S.P."/>
            <person name="Henske J.K."/>
            <person name="Solomon K.V."/>
            <person name="De Groot R."/>
            <person name="Kuo A."/>
            <person name="Mondo S.J."/>
            <person name="Salamov A.A."/>
            <person name="Labutti K."/>
            <person name="Zhao Z."/>
            <person name="Chiniquy J."/>
            <person name="Barry K."/>
            <person name="Brewer H.M."/>
            <person name="Purvine S.O."/>
            <person name="Wright A.T."/>
            <person name="Boxma B."/>
            <person name="Van Alen T."/>
            <person name="Hackstein J.H."/>
            <person name="Baker S.E."/>
            <person name="Grigoriev I.V."/>
            <person name="O'Malley M.A."/>
        </authorList>
    </citation>
    <scope>NUCLEOTIDE SEQUENCE [LARGE SCALE GENOMIC DNA]</scope>
    <source>
        <strain evidence="5">finn</strain>
    </source>
</reference>
<dbReference type="Pfam" id="PF12796">
    <property type="entry name" value="Ank_2"/>
    <property type="match status" value="5"/>
</dbReference>
<feature type="repeat" description="ANK" evidence="3">
    <location>
        <begin position="598"/>
        <end position="630"/>
    </location>
</feature>
<dbReference type="PANTHER" id="PTHR24198:SF165">
    <property type="entry name" value="ANKYRIN REPEAT-CONTAINING PROTEIN-RELATED"/>
    <property type="match status" value="1"/>
</dbReference>
<evidence type="ECO:0000313" key="4">
    <source>
        <dbReference type="EMBL" id="ORX57225.1"/>
    </source>
</evidence>
<reference evidence="4 5" key="2">
    <citation type="submission" date="2016-08" db="EMBL/GenBank/DDBJ databases">
        <title>Pervasive Adenine N6-methylation of Active Genes in Fungi.</title>
        <authorList>
            <consortium name="DOE Joint Genome Institute"/>
            <person name="Mondo S.J."/>
            <person name="Dannebaum R.O."/>
            <person name="Kuo R.C."/>
            <person name="Labutti K."/>
            <person name="Haridas S."/>
            <person name="Kuo A."/>
            <person name="Salamov A."/>
            <person name="Ahrendt S.R."/>
            <person name="Lipzen A."/>
            <person name="Sullivan W."/>
            <person name="Andreopoulos W.B."/>
            <person name="Clum A."/>
            <person name="Lindquist E."/>
            <person name="Daum C."/>
            <person name="Ramamoorthy G.K."/>
            <person name="Gryganskyi A."/>
            <person name="Culley D."/>
            <person name="Magnuson J.K."/>
            <person name="James T.Y."/>
            <person name="O'Malley M.A."/>
            <person name="Stajich J.E."/>
            <person name="Spatafora J.W."/>
            <person name="Visel A."/>
            <person name="Grigoriev I.V."/>
        </authorList>
    </citation>
    <scope>NUCLEOTIDE SEQUENCE [LARGE SCALE GENOMIC DNA]</scope>
    <source>
        <strain evidence="5">finn</strain>
    </source>
</reference>
<feature type="repeat" description="ANK" evidence="3">
    <location>
        <begin position="64"/>
        <end position="97"/>
    </location>
</feature>
<dbReference type="SMART" id="SM00248">
    <property type="entry name" value="ANK"/>
    <property type="match status" value="13"/>
</dbReference>
<feature type="repeat" description="ANK" evidence="3">
    <location>
        <begin position="462"/>
        <end position="494"/>
    </location>
</feature>
<feature type="repeat" description="ANK" evidence="3">
    <location>
        <begin position="429"/>
        <end position="461"/>
    </location>
</feature>
<gene>
    <name evidence="4" type="ORF">BCR36DRAFT_580640</name>
</gene>
<organism evidence="4 5">
    <name type="scientific">Piromyces finnis</name>
    <dbReference type="NCBI Taxonomy" id="1754191"/>
    <lineage>
        <taxon>Eukaryota</taxon>
        <taxon>Fungi</taxon>
        <taxon>Fungi incertae sedis</taxon>
        <taxon>Chytridiomycota</taxon>
        <taxon>Chytridiomycota incertae sedis</taxon>
        <taxon>Neocallimastigomycetes</taxon>
        <taxon>Neocallimastigales</taxon>
        <taxon>Neocallimastigaceae</taxon>
        <taxon>Piromyces</taxon>
    </lineage>
</organism>
<dbReference type="PROSITE" id="PS50297">
    <property type="entry name" value="ANK_REP_REGION"/>
    <property type="match status" value="4"/>
</dbReference>
<keyword evidence="2 3" id="KW-0040">ANK repeat</keyword>
<keyword evidence="5" id="KW-1185">Reference proteome</keyword>
<dbReference type="STRING" id="1754191.A0A1Y1VII6"/>
<name>A0A1Y1VII6_9FUNG</name>
<proteinExistence type="predicted"/>
<evidence type="ECO:0000256" key="3">
    <source>
        <dbReference type="PROSITE-ProRule" id="PRU00023"/>
    </source>
</evidence>
<dbReference type="Gene3D" id="1.25.40.20">
    <property type="entry name" value="Ankyrin repeat-containing domain"/>
    <property type="match status" value="4"/>
</dbReference>
<dbReference type="InterPro" id="IPR036770">
    <property type="entry name" value="Ankyrin_rpt-contain_sf"/>
</dbReference>
<evidence type="ECO:0000313" key="5">
    <source>
        <dbReference type="Proteomes" id="UP000193719"/>
    </source>
</evidence>
<dbReference type="Proteomes" id="UP000193719">
    <property type="component" value="Unassembled WGS sequence"/>
</dbReference>
<evidence type="ECO:0000256" key="1">
    <source>
        <dbReference type="ARBA" id="ARBA00022737"/>
    </source>
</evidence>
<dbReference type="InterPro" id="IPR002110">
    <property type="entry name" value="Ankyrin_rpt"/>
</dbReference>
<feature type="repeat" description="ANK" evidence="3">
    <location>
        <begin position="31"/>
        <end position="63"/>
    </location>
</feature>
<feature type="repeat" description="ANK" evidence="3">
    <location>
        <begin position="565"/>
        <end position="597"/>
    </location>
</feature>
<dbReference type="SUPFAM" id="SSF48403">
    <property type="entry name" value="Ankyrin repeat"/>
    <property type="match status" value="2"/>
</dbReference>
<sequence>MVFEYCLNKNASKRIIELILNYVNVDVQFSNGQTPLLIAISNNQYDIVNLLLSKGASLKLSNNEGENPLIYICKYSHFHDIMGLLLKYNANFNMKDKKGKTAVMYAINTSNLRKLRLLLNHSYVSTNAVLKLILCGKNKMMITKKQIREIMINDGNKYKVSITDNDGENALISACKTRNESIIDAVLDYCLVKNKNIFDRQETFKTFETYYNINILLWAVINNYKKMVESLFQNGYDKSITDEYGNSLLMLSVINNKKEMIELLMKYDADICRCNRDNSSPIVKSLKFTERNVRYIMEHSYGSSSHPTVYNFYKAVWSNNLNFLYKCLKIRNRSNQDIDLELDEKDCDIFTLPGCNFDCALTLAILSNHSLPQLLLINYYKKYLSQKHRDNENRNWYSLLYAAEKGNEIVVDFILGLGLFVNINVKNHGGDTPLMLASKYGHESIVYKLINRNATIDKQNKNYDTALSLASANGYEKVVELLLCNNADMTKENTEKKTALSMACENGYVKVVNMLVRYGRKGNVLGENEINTLLLKASEYGYLSIVETLITDPEYHINLNVHDKDRNTSLILATEKGHIDIVELLLNYKADIESKNCDLNTALLIACNNGNESLVKLLLSHKANRNSRNRYGFTPYFIALKRGYPSIANLIRSRFI</sequence>
<evidence type="ECO:0000256" key="2">
    <source>
        <dbReference type="ARBA" id="ARBA00023043"/>
    </source>
</evidence>
<keyword evidence="1" id="KW-0677">Repeat</keyword>
<dbReference type="PROSITE" id="PS50088">
    <property type="entry name" value="ANK_REPEAT"/>
    <property type="match status" value="6"/>
</dbReference>
<dbReference type="AlphaFoldDB" id="A0A1Y1VII6"/>
<dbReference type="EMBL" id="MCFH01000006">
    <property type="protein sequence ID" value="ORX57225.1"/>
    <property type="molecule type" value="Genomic_DNA"/>
</dbReference>
<comment type="caution">
    <text evidence="4">The sequence shown here is derived from an EMBL/GenBank/DDBJ whole genome shotgun (WGS) entry which is preliminary data.</text>
</comment>
<accession>A0A1Y1VII6</accession>